<evidence type="ECO:0000256" key="1">
    <source>
        <dbReference type="SAM" id="MobiDB-lite"/>
    </source>
</evidence>
<reference evidence="2" key="1">
    <citation type="submission" date="2019-08" db="EMBL/GenBank/DDBJ databases">
        <authorList>
            <person name="Kucharzyk K."/>
            <person name="Murdoch R.W."/>
            <person name="Higgins S."/>
            <person name="Loffler F."/>
        </authorList>
    </citation>
    <scope>NUCLEOTIDE SEQUENCE</scope>
</reference>
<dbReference type="EMBL" id="VSSQ01039940">
    <property type="protein sequence ID" value="MPM93089.1"/>
    <property type="molecule type" value="Genomic_DNA"/>
</dbReference>
<comment type="caution">
    <text evidence="2">The sequence shown here is derived from an EMBL/GenBank/DDBJ whole genome shotgun (WGS) entry which is preliminary data.</text>
</comment>
<sequence length="125" mass="13990">MLKICTIDDHIGRIRYATRGEPLKVGIKDHQHQQTKHKGREGCAHNTKDTGCLINPPIMVDRSLNAQPNTNRQNREDCPNGEVKRIRKPFCDQLDHRFRGSAGITKIAKENAAAAFAGDGIYMTP</sequence>
<accession>A0A645DUW8</accession>
<feature type="region of interest" description="Disordered" evidence="1">
    <location>
        <begin position="27"/>
        <end position="48"/>
    </location>
</feature>
<gene>
    <name evidence="2" type="ORF">SDC9_140225</name>
</gene>
<dbReference type="AlphaFoldDB" id="A0A645DUW8"/>
<protein>
    <submittedName>
        <fullName evidence="2">Uncharacterized protein</fullName>
    </submittedName>
</protein>
<evidence type="ECO:0000313" key="2">
    <source>
        <dbReference type="EMBL" id="MPM93089.1"/>
    </source>
</evidence>
<name>A0A645DUW8_9ZZZZ</name>
<proteinExistence type="predicted"/>
<feature type="region of interest" description="Disordered" evidence="1">
    <location>
        <begin position="62"/>
        <end position="81"/>
    </location>
</feature>
<organism evidence="2">
    <name type="scientific">bioreactor metagenome</name>
    <dbReference type="NCBI Taxonomy" id="1076179"/>
    <lineage>
        <taxon>unclassified sequences</taxon>
        <taxon>metagenomes</taxon>
        <taxon>ecological metagenomes</taxon>
    </lineage>
</organism>